<evidence type="ECO:0000259" key="4">
    <source>
        <dbReference type="PROSITE" id="PS51462"/>
    </source>
</evidence>
<dbReference type="GO" id="GO:0016787">
    <property type="term" value="F:hydrolase activity"/>
    <property type="evidence" value="ECO:0007669"/>
    <property type="project" value="UniProtKB-KW"/>
</dbReference>
<evidence type="ECO:0000313" key="6">
    <source>
        <dbReference type="Proteomes" id="UP000057938"/>
    </source>
</evidence>
<evidence type="ECO:0000256" key="1">
    <source>
        <dbReference type="ARBA" id="ARBA00001946"/>
    </source>
</evidence>
<keyword evidence="2 3" id="KW-0378">Hydrolase</keyword>
<comment type="cofactor">
    <cofactor evidence="1">
        <name>Mg(2+)</name>
        <dbReference type="ChEBI" id="CHEBI:18420"/>
    </cofactor>
</comment>
<dbReference type="AlphaFoldDB" id="A0A0M5L6I7"/>
<proteinExistence type="inferred from homology"/>
<reference evidence="5 6" key="1">
    <citation type="submission" date="2015-09" db="EMBL/GenBank/DDBJ databases">
        <title>Complete genome sequence of a benzo[a]pyrene-degrading bacterium Altererythrobacter epoxidivorans CGMCC 1.7731T.</title>
        <authorList>
            <person name="Li Z."/>
            <person name="Cheng H."/>
            <person name="Huo Y."/>
            <person name="Xu X."/>
        </authorList>
    </citation>
    <scope>NUCLEOTIDE SEQUENCE [LARGE SCALE GENOMIC DNA]</scope>
    <source>
        <strain evidence="5 6">CGMCC 1.7731</strain>
    </source>
</reference>
<dbReference type="InterPro" id="IPR020084">
    <property type="entry name" value="NUDIX_hydrolase_CS"/>
</dbReference>
<dbReference type="PATRIC" id="fig|361183.4.peg.367"/>
<gene>
    <name evidence="5" type="ORF">AMC99_00369</name>
</gene>
<dbReference type="PRINTS" id="PR00502">
    <property type="entry name" value="NUDIXFAMILY"/>
</dbReference>
<dbReference type="EMBL" id="CP012669">
    <property type="protein sequence ID" value="ALE15681.1"/>
    <property type="molecule type" value="Genomic_DNA"/>
</dbReference>
<dbReference type="InterPro" id="IPR015797">
    <property type="entry name" value="NUDIX_hydrolase-like_dom_sf"/>
</dbReference>
<dbReference type="Proteomes" id="UP000057938">
    <property type="component" value="Chromosome"/>
</dbReference>
<dbReference type="InterPro" id="IPR000086">
    <property type="entry name" value="NUDIX_hydrolase_dom"/>
</dbReference>
<protein>
    <submittedName>
        <fullName evidence="5">MutT /nudix family protein</fullName>
    </submittedName>
</protein>
<sequence>MLRLIPKPLHRAIMPLAHRARHVVRRLRKKPIAGCSVVITDLQGAILLLQTSYGPRVWTLPGGGIGRGETPEQAARREVQEEVGIALRNITALGVIEEEISGSPHTAHLFCATADVRPVADQREIVEARFFPPHSLPEPLGHLTRSRLALYRERRREIRGT</sequence>
<dbReference type="Gene3D" id="3.90.79.10">
    <property type="entry name" value="Nucleoside Triphosphate Pyrophosphohydrolase"/>
    <property type="match status" value="1"/>
</dbReference>
<evidence type="ECO:0000313" key="5">
    <source>
        <dbReference type="EMBL" id="ALE15681.1"/>
    </source>
</evidence>
<dbReference type="OrthoDB" id="8480561at2"/>
<evidence type="ECO:0000256" key="3">
    <source>
        <dbReference type="RuleBase" id="RU003476"/>
    </source>
</evidence>
<organism evidence="5 6">
    <name type="scientific">Altererythrobacter epoxidivorans</name>
    <dbReference type="NCBI Taxonomy" id="361183"/>
    <lineage>
        <taxon>Bacteria</taxon>
        <taxon>Pseudomonadati</taxon>
        <taxon>Pseudomonadota</taxon>
        <taxon>Alphaproteobacteria</taxon>
        <taxon>Sphingomonadales</taxon>
        <taxon>Erythrobacteraceae</taxon>
        <taxon>Altererythrobacter</taxon>
    </lineage>
</organism>
<dbReference type="PROSITE" id="PS51462">
    <property type="entry name" value="NUDIX"/>
    <property type="match status" value="1"/>
</dbReference>
<feature type="domain" description="Nudix hydrolase" evidence="4">
    <location>
        <begin position="30"/>
        <end position="157"/>
    </location>
</feature>
<dbReference type="Pfam" id="PF00293">
    <property type="entry name" value="NUDIX"/>
    <property type="match status" value="1"/>
</dbReference>
<dbReference type="PANTHER" id="PTHR43046">
    <property type="entry name" value="GDP-MANNOSE MANNOSYL HYDROLASE"/>
    <property type="match status" value="1"/>
</dbReference>
<comment type="similarity">
    <text evidence="3">Belongs to the Nudix hydrolase family.</text>
</comment>
<dbReference type="SUPFAM" id="SSF55811">
    <property type="entry name" value="Nudix"/>
    <property type="match status" value="1"/>
</dbReference>
<dbReference type="InterPro" id="IPR020476">
    <property type="entry name" value="Nudix_hydrolase"/>
</dbReference>
<dbReference type="KEGG" id="aep:AMC99_00369"/>
<dbReference type="RefSeq" id="WP_061922030.1">
    <property type="nucleotide sequence ID" value="NZ_CP012669.1"/>
</dbReference>
<dbReference type="CDD" id="cd02883">
    <property type="entry name" value="NUDIX_Hydrolase"/>
    <property type="match status" value="1"/>
</dbReference>
<dbReference type="STRING" id="361183.AMC99_00369"/>
<accession>A0A0M5L6I7</accession>
<evidence type="ECO:0000256" key="2">
    <source>
        <dbReference type="ARBA" id="ARBA00022801"/>
    </source>
</evidence>
<dbReference type="PANTHER" id="PTHR43046:SF14">
    <property type="entry name" value="MUTT_NUDIX FAMILY PROTEIN"/>
    <property type="match status" value="1"/>
</dbReference>
<name>A0A0M5L6I7_9SPHN</name>
<dbReference type="PROSITE" id="PS00893">
    <property type="entry name" value="NUDIX_BOX"/>
    <property type="match status" value="1"/>
</dbReference>
<keyword evidence="6" id="KW-1185">Reference proteome</keyword>